<name>A0ABV3ZCB8_9BACT</name>
<evidence type="ECO:0000256" key="2">
    <source>
        <dbReference type="SAM" id="SignalP"/>
    </source>
</evidence>
<feature type="region of interest" description="Disordered" evidence="1">
    <location>
        <begin position="21"/>
        <end position="72"/>
    </location>
</feature>
<comment type="caution">
    <text evidence="3">The sequence shown here is derived from an EMBL/GenBank/DDBJ whole genome shotgun (WGS) entry which is preliminary data.</text>
</comment>
<accession>A0ABV3ZCB8</accession>
<protein>
    <recommendedName>
        <fullName evidence="5">Efflux transporter periplasmic adaptor subunit</fullName>
    </recommendedName>
</protein>
<evidence type="ECO:0000256" key="1">
    <source>
        <dbReference type="SAM" id="MobiDB-lite"/>
    </source>
</evidence>
<evidence type="ECO:0008006" key="5">
    <source>
        <dbReference type="Google" id="ProtNLM"/>
    </source>
</evidence>
<reference evidence="3 4" key="1">
    <citation type="submission" date="2023-07" db="EMBL/GenBank/DDBJ databases">
        <authorList>
            <person name="Lian W.-H."/>
        </authorList>
    </citation>
    <scope>NUCLEOTIDE SEQUENCE [LARGE SCALE GENOMIC DNA]</scope>
    <source>
        <strain evidence="3 4">SYSU DXS3180</strain>
    </source>
</reference>
<gene>
    <name evidence="3" type="ORF">QTN47_06420</name>
</gene>
<feature type="chain" id="PRO_5045296291" description="Efflux transporter periplasmic adaptor subunit" evidence="2">
    <location>
        <begin position="22"/>
        <end position="72"/>
    </location>
</feature>
<evidence type="ECO:0000313" key="3">
    <source>
        <dbReference type="EMBL" id="MEX6687120.1"/>
    </source>
</evidence>
<organism evidence="3 4">
    <name type="scientific">Danxiaibacter flavus</name>
    <dbReference type="NCBI Taxonomy" id="3049108"/>
    <lineage>
        <taxon>Bacteria</taxon>
        <taxon>Pseudomonadati</taxon>
        <taxon>Bacteroidota</taxon>
        <taxon>Chitinophagia</taxon>
        <taxon>Chitinophagales</taxon>
        <taxon>Chitinophagaceae</taxon>
        <taxon>Danxiaibacter</taxon>
    </lineage>
</organism>
<sequence>MKKIFLGLSLLVTVALFSCRAQDHSHPNDSTDSEEVSATHEEGHEHEAPKVTEAPVQKDSLSKAADTTAAHH</sequence>
<keyword evidence="2" id="KW-0732">Signal</keyword>
<proteinExistence type="predicted"/>
<dbReference type="EMBL" id="JAULBC010000002">
    <property type="protein sequence ID" value="MEX6687120.1"/>
    <property type="molecule type" value="Genomic_DNA"/>
</dbReference>
<dbReference type="Proteomes" id="UP001560573">
    <property type="component" value="Unassembled WGS sequence"/>
</dbReference>
<dbReference type="PROSITE" id="PS51257">
    <property type="entry name" value="PROKAR_LIPOPROTEIN"/>
    <property type="match status" value="1"/>
</dbReference>
<evidence type="ECO:0000313" key="4">
    <source>
        <dbReference type="Proteomes" id="UP001560573"/>
    </source>
</evidence>
<keyword evidence="4" id="KW-1185">Reference proteome</keyword>
<dbReference type="RefSeq" id="WP_369328524.1">
    <property type="nucleotide sequence ID" value="NZ_JAULBC010000002.1"/>
</dbReference>
<feature type="signal peptide" evidence="2">
    <location>
        <begin position="1"/>
        <end position="21"/>
    </location>
</feature>
<feature type="compositionally biased region" description="Basic and acidic residues" evidence="1">
    <location>
        <begin position="37"/>
        <end position="50"/>
    </location>
</feature>